<name>A0A6A6K5N3_HEVBR</name>
<dbReference type="SUPFAM" id="SSF54928">
    <property type="entry name" value="RNA-binding domain, RBD"/>
    <property type="match status" value="1"/>
</dbReference>
<accession>A0A6A6K5N3</accession>
<evidence type="ECO:0000313" key="2">
    <source>
        <dbReference type="EMBL" id="KAF2284101.1"/>
    </source>
</evidence>
<dbReference type="GO" id="GO:0005634">
    <property type="term" value="C:nucleus"/>
    <property type="evidence" value="ECO:0007669"/>
    <property type="project" value="TreeGrafter"/>
</dbReference>
<reference evidence="2 3" key="1">
    <citation type="journal article" date="2020" name="Mol. Plant">
        <title>The Chromosome-Based Rubber Tree Genome Provides New Insights into Spurge Genome Evolution and Rubber Biosynthesis.</title>
        <authorList>
            <person name="Liu J."/>
            <person name="Shi C."/>
            <person name="Shi C.C."/>
            <person name="Li W."/>
            <person name="Zhang Q.J."/>
            <person name="Zhang Y."/>
            <person name="Li K."/>
            <person name="Lu H.F."/>
            <person name="Shi C."/>
            <person name="Zhu S.T."/>
            <person name="Xiao Z.Y."/>
            <person name="Nan H."/>
            <person name="Yue Y."/>
            <person name="Zhu X.G."/>
            <person name="Wu Y."/>
            <person name="Hong X.N."/>
            <person name="Fan G.Y."/>
            <person name="Tong Y."/>
            <person name="Zhang D."/>
            <person name="Mao C.L."/>
            <person name="Liu Y.L."/>
            <person name="Hao S.J."/>
            <person name="Liu W.Q."/>
            <person name="Lv M.Q."/>
            <person name="Zhang H.B."/>
            <person name="Liu Y."/>
            <person name="Hu-Tang G.R."/>
            <person name="Wang J.P."/>
            <person name="Wang J.H."/>
            <person name="Sun Y.H."/>
            <person name="Ni S.B."/>
            <person name="Chen W.B."/>
            <person name="Zhang X.C."/>
            <person name="Jiao Y.N."/>
            <person name="Eichler E.E."/>
            <person name="Li G.H."/>
            <person name="Liu X."/>
            <person name="Gao L.Z."/>
        </authorList>
    </citation>
    <scope>NUCLEOTIDE SEQUENCE [LARGE SCALE GENOMIC DNA]</scope>
    <source>
        <strain evidence="3">cv. GT1</strain>
        <tissue evidence="2">Leaf</tissue>
    </source>
</reference>
<evidence type="ECO:0008006" key="4">
    <source>
        <dbReference type="Google" id="ProtNLM"/>
    </source>
</evidence>
<dbReference type="PANTHER" id="PTHR48024:SF9">
    <property type="entry name" value="UBP1-ASSOCIATED PROTEINS 1A-RELATED"/>
    <property type="match status" value="1"/>
</dbReference>
<dbReference type="InterPro" id="IPR012677">
    <property type="entry name" value="Nucleotide-bd_a/b_plait_sf"/>
</dbReference>
<evidence type="ECO:0000313" key="3">
    <source>
        <dbReference type="Proteomes" id="UP000467840"/>
    </source>
</evidence>
<organism evidence="2 3">
    <name type="scientific">Hevea brasiliensis</name>
    <name type="common">Para rubber tree</name>
    <name type="synonym">Siphonia brasiliensis</name>
    <dbReference type="NCBI Taxonomy" id="3981"/>
    <lineage>
        <taxon>Eukaryota</taxon>
        <taxon>Viridiplantae</taxon>
        <taxon>Streptophyta</taxon>
        <taxon>Embryophyta</taxon>
        <taxon>Tracheophyta</taxon>
        <taxon>Spermatophyta</taxon>
        <taxon>Magnoliopsida</taxon>
        <taxon>eudicotyledons</taxon>
        <taxon>Gunneridae</taxon>
        <taxon>Pentapetalae</taxon>
        <taxon>rosids</taxon>
        <taxon>fabids</taxon>
        <taxon>Malpighiales</taxon>
        <taxon>Euphorbiaceae</taxon>
        <taxon>Crotonoideae</taxon>
        <taxon>Micrandreae</taxon>
        <taxon>Hevea</taxon>
    </lineage>
</organism>
<comment type="caution">
    <text evidence="2">The sequence shown here is derived from an EMBL/GenBank/DDBJ whole genome shotgun (WGS) entry which is preliminary data.</text>
</comment>
<gene>
    <name evidence="2" type="ORF">GH714_019004</name>
</gene>
<evidence type="ECO:0000256" key="1">
    <source>
        <dbReference type="ARBA" id="ARBA00022884"/>
    </source>
</evidence>
<dbReference type="Proteomes" id="UP000467840">
    <property type="component" value="Chromosome 12"/>
</dbReference>
<keyword evidence="3" id="KW-1185">Reference proteome</keyword>
<dbReference type="PANTHER" id="PTHR48024">
    <property type="entry name" value="GEO13361P1-RELATED"/>
    <property type="match status" value="1"/>
</dbReference>
<dbReference type="InterPro" id="IPR050886">
    <property type="entry name" value="RNA-binding_reg"/>
</dbReference>
<protein>
    <recommendedName>
        <fullName evidence="4">RRM domain-containing protein</fullName>
    </recommendedName>
</protein>
<dbReference type="AlphaFoldDB" id="A0A6A6K5N3"/>
<dbReference type="EMBL" id="JAAGAX010000018">
    <property type="protein sequence ID" value="KAF2284101.1"/>
    <property type="molecule type" value="Genomic_DNA"/>
</dbReference>
<proteinExistence type="predicted"/>
<dbReference type="InterPro" id="IPR035979">
    <property type="entry name" value="RBD_domain_sf"/>
</dbReference>
<dbReference type="GO" id="GO:0003723">
    <property type="term" value="F:RNA binding"/>
    <property type="evidence" value="ECO:0007669"/>
    <property type="project" value="UniProtKB-KW"/>
</dbReference>
<sequence>MDKVTGKAKGYGFVLFKTRKGAAMALKDPKKNINNRIANCQLASVGPVNGAKNQDVGARKIYVGNVQGSIDKEKFRAFFAKFGEIESGPTGFDKETEGREGLLCSFIRRWRELKGHWRNHTKGQVLAAVAAAQNFALFGQHPGFNPLYGGGSLVPTRQVGGLGVARQSLLGNYGAGRGLQHVIQMHGQDRAGCVGVRSFLGHLLDIQTHMCSETSKIWSKSCGVDNKLYIIGPLEPFDIFLVLNVTDALENVMCQ</sequence>
<keyword evidence="1" id="KW-0694">RNA-binding</keyword>
<dbReference type="Gene3D" id="3.30.70.330">
    <property type="match status" value="2"/>
</dbReference>